<keyword evidence="1" id="KW-0472">Membrane</keyword>
<keyword evidence="3" id="KW-1185">Reference proteome</keyword>
<evidence type="ECO:0000256" key="1">
    <source>
        <dbReference type="SAM" id="Phobius"/>
    </source>
</evidence>
<evidence type="ECO:0000313" key="3">
    <source>
        <dbReference type="Proteomes" id="UP000482295"/>
    </source>
</evidence>
<keyword evidence="1" id="KW-1133">Transmembrane helix</keyword>
<name>A0A7C9HDY1_9BACT</name>
<gene>
    <name evidence="2" type="ORF">F0475_04775</name>
</gene>
<feature type="transmembrane region" description="Helical" evidence="1">
    <location>
        <begin position="6"/>
        <end position="28"/>
    </location>
</feature>
<dbReference type="EMBL" id="VVIQ01000003">
    <property type="protein sequence ID" value="MUL27629.1"/>
    <property type="molecule type" value="Genomic_DNA"/>
</dbReference>
<protein>
    <submittedName>
        <fullName evidence="2">Uncharacterized protein</fullName>
    </submittedName>
</protein>
<accession>A0A7C9HDY1</accession>
<dbReference type="AlphaFoldDB" id="A0A7C9HDY1"/>
<sequence>MFLFIIIYCIGIGLLQFTKIVLISQTIYKNKWKKALIFLQKNINSFGRKRFFNYICSVLLK</sequence>
<evidence type="ECO:0000313" key="2">
    <source>
        <dbReference type="EMBL" id="MUL27629.1"/>
    </source>
</evidence>
<proteinExistence type="predicted"/>
<organism evidence="2 3">
    <name type="scientific">Prevotella vespertina</name>
    <dbReference type="NCBI Taxonomy" id="2608404"/>
    <lineage>
        <taxon>Bacteria</taxon>
        <taxon>Pseudomonadati</taxon>
        <taxon>Bacteroidota</taxon>
        <taxon>Bacteroidia</taxon>
        <taxon>Bacteroidales</taxon>
        <taxon>Prevotellaceae</taxon>
        <taxon>Prevotella</taxon>
    </lineage>
</organism>
<dbReference type="Proteomes" id="UP000482295">
    <property type="component" value="Unassembled WGS sequence"/>
</dbReference>
<reference evidence="2 3" key="1">
    <citation type="submission" date="2019-09" db="EMBL/GenBank/DDBJ databases">
        <title>Prevotella A2879 sp. nov., isolated from an abscess of a patient.</title>
        <authorList>
            <person name="Buhl M."/>
            <person name="Oberhettinger P."/>
        </authorList>
    </citation>
    <scope>NUCLEOTIDE SEQUENCE [LARGE SCALE GENOMIC DNA]</scope>
    <source>
        <strain evidence="2 3">A2879</strain>
    </source>
</reference>
<keyword evidence="1" id="KW-0812">Transmembrane</keyword>
<comment type="caution">
    <text evidence="2">The sequence shown here is derived from an EMBL/GenBank/DDBJ whole genome shotgun (WGS) entry which is preliminary data.</text>
</comment>